<evidence type="ECO:0000256" key="1">
    <source>
        <dbReference type="ARBA" id="ARBA00022692"/>
    </source>
</evidence>
<dbReference type="PROSITE" id="PS50835">
    <property type="entry name" value="IG_LIKE"/>
    <property type="match status" value="2"/>
</dbReference>
<evidence type="ECO:0000256" key="3">
    <source>
        <dbReference type="ARBA" id="ARBA00023157"/>
    </source>
</evidence>
<dbReference type="PANTHER" id="PTHR46484:SF1">
    <property type="entry name" value="SCHWANN CELL MYELIN PROTEIN-RELATED"/>
    <property type="match status" value="1"/>
</dbReference>
<dbReference type="Gene3D" id="2.60.40.10">
    <property type="entry name" value="Immunoglobulins"/>
    <property type="match status" value="3"/>
</dbReference>
<dbReference type="OMA" id="EALYCTA"/>
<reference evidence="5" key="2">
    <citation type="submission" date="2025-08" db="UniProtKB">
        <authorList>
            <consortium name="Ensembl"/>
        </authorList>
    </citation>
    <scope>IDENTIFICATION</scope>
</reference>
<dbReference type="eggNOG" id="KOG4475">
    <property type="taxonomic scope" value="Eukaryota"/>
</dbReference>
<reference evidence="5" key="3">
    <citation type="submission" date="2025-09" db="UniProtKB">
        <authorList>
            <consortium name="Ensembl"/>
        </authorList>
    </citation>
    <scope>IDENTIFICATION</scope>
</reference>
<dbReference type="Pfam" id="PF08205">
    <property type="entry name" value="C2-set_2"/>
    <property type="match status" value="1"/>
</dbReference>
<name>W5ME22_LEPOC</name>
<evidence type="ECO:0000313" key="5">
    <source>
        <dbReference type="Ensembl" id="ENSLOCP00000006631.1"/>
    </source>
</evidence>
<dbReference type="GO" id="GO:0005886">
    <property type="term" value="C:plasma membrane"/>
    <property type="evidence" value="ECO:0000318"/>
    <property type="project" value="GO_Central"/>
</dbReference>
<dbReference type="Bgee" id="ENSLOCG00000005482">
    <property type="expression patterns" value="Expressed in bone element and 11 other cell types or tissues"/>
</dbReference>
<dbReference type="InterPro" id="IPR036179">
    <property type="entry name" value="Ig-like_dom_sf"/>
</dbReference>
<organism evidence="5 6">
    <name type="scientific">Lepisosteus oculatus</name>
    <name type="common">Spotted gar</name>
    <dbReference type="NCBI Taxonomy" id="7918"/>
    <lineage>
        <taxon>Eukaryota</taxon>
        <taxon>Metazoa</taxon>
        <taxon>Chordata</taxon>
        <taxon>Craniata</taxon>
        <taxon>Vertebrata</taxon>
        <taxon>Euteleostomi</taxon>
        <taxon>Actinopterygii</taxon>
        <taxon>Neopterygii</taxon>
        <taxon>Holostei</taxon>
        <taxon>Semionotiformes</taxon>
        <taxon>Lepisosteidae</taxon>
        <taxon>Lepisosteus</taxon>
    </lineage>
</organism>
<dbReference type="InterPro" id="IPR013162">
    <property type="entry name" value="CD80_C2-set"/>
</dbReference>
<dbReference type="InterPro" id="IPR013783">
    <property type="entry name" value="Ig-like_fold"/>
</dbReference>
<dbReference type="GO" id="GO:0007155">
    <property type="term" value="P:cell adhesion"/>
    <property type="evidence" value="ECO:0000318"/>
    <property type="project" value="GO_Central"/>
</dbReference>
<dbReference type="Ensembl" id="ENSLOCT00000006639.1">
    <property type="protein sequence ID" value="ENSLOCP00000006631.1"/>
    <property type="gene ID" value="ENSLOCG00000005482.1"/>
</dbReference>
<keyword evidence="3" id="KW-1015">Disulfide bond</keyword>
<dbReference type="GO" id="GO:0033691">
    <property type="term" value="F:sialic acid binding"/>
    <property type="evidence" value="ECO:0000318"/>
    <property type="project" value="GO_Central"/>
</dbReference>
<reference evidence="6" key="1">
    <citation type="submission" date="2011-12" db="EMBL/GenBank/DDBJ databases">
        <title>The Draft Genome of Lepisosteus oculatus.</title>
        <authorList>
            <consortium name="The Broad Institute Genome Assembly &amp; Analysis Group"/>
            <consortium name="Computational R&amp;D Group"/>
            <consortium name="and Sequencing Platform"/>
            <person name="Di Palma F."/>
            <person name="Alfoldi J."/>
            <person name="Johnson J."/>
            <person name="Berlin A."/>
            <person name="Gnerre S."/>
            <person name="Jaffe D."/>
            <person name="MacCallum I."/>
            <person name="Young S."/>
            <person name="Walker B.J."/>
            <person name="Lander E.S."/>
            <person name="Lindblad-Toh K."/>
        </authorList>
    </citation>
    <scope>NUCLEOTIDE SEQUENCE [LARGE SCALE GENOMIC DNA]</scope>
</reference>
<dbReference type="SUPFAM" id="SSF48726">
    <property type="entry name" value="Immunoglobulin"/>
    <property type="match status" value="3"/>
</dbReference>
<keyword evidence="2" id="KW-1133">Transmembrane helix</keyword>
<feature type="domain" description="Ig-like" evidence="4">
    <location>
        <begin position="234"/>
        <end position="318"/>
    </location>
</feature>
<dbReference type="PANTHER" id="PTHR46484">
    <property type="entry name" value="SI:CH211-171H4.5-RELATED"/>
    <property type="match status" value="1"/>
</dbReference>
<dbReference type="AlphaFoldDB" id="W5ME22"/>
<dbReference type="InterPro" id="IPR013106">
    <property type="entry name" value="Ig_V-set"/>
</dbReference>
<dbReference type="GeneTree" id="ENSGT01150000286924"/>
<sequence length="318" mass="35897">QPILFLSVAYFDTQFAEASSEWSVSTIRNIWALKDSCVVIPCTYNHPPSAEKGNKKIMWHKDFNQYIYHQTLNKVLEEFKGRTSLIGDPENQNCSLQIDPVAPDDKGPFHFRIEIDKLDKYSFMNDEVTININDTAQSPTLSLSGDTKAGTGVSASCLIYHTCPAHSPNITWSHSSTAITVRSQQMERGQWKLTSELKFTLTVDDHGKNLTCKVQYKGRQPLENSVTLNVTYAPVKVMVNYNHSVVKEGNSIVLTCSSHSNPPAHRFQWYKINIAQTDLLSEGDNNIYTENNMTRKSRAFYCIAENLVGQSKSPEVHI</sequence>
<dbReference type="EMBL" id="AHAT01019555">
    <property type="status" value="NOT_ANNOTATED_CDS"/>
    <property type="molecule type" value="Genomic_DNA"/>
</dbReference>
<proteinExistence type="predicted"/>
<evidence type="ECO:0000256" key="2">
    <source>
        <dbReference type="ARBA" id="ARBA00022989"/>
    </source>
</evidence>
<protein>
    <recommendedName>
        <fullName evidence="4">Ig-like domain-containing protein</fullName>
    </recommendedName>
</protein>
<keyword evidence="6" id="KW-1185">Reference proteome</keyword>
<keyword evidence="1" id="KW-0812">Transmembrane</keyword>
<feature type="domain" description="Ig-like" evidence="4">
    <location>
        <begin position="139"/>
        <end position="229"/>
    </location>
</feature>
<dbReference type="STRING" id="7918.ENSLOCP00000006631"/>
<evidence type="ECO:0000259" key="4">
    <source>
        <dbReference type="PROSITE" id="PS50835"/>
    </source>
</evidence>
<accession>W5ME22</accession>
<dbReference type="Pfam" id="PF07686">
    <property type="entry name" value="V-set"/>
    <property type="match status" value="1"/>
</dbReference>
<evidence type="ECO:0000313" key="6">
    <source>
        <dbReference type="Proteomes" id="UP000018468"/>
    </source>
</evidence>
<dbReference type="InParanoid" id="W5ME22"/>
<dbReference type="InterPro" id="IPR007110">
    <property type="entry name" value="Ig-like_dom"/>
</dbReference>
<dbReference type="Pfam" id="PF13927">
    <property type="entry name" value="Ig_3"/>
    <property type="match status" value="1"/>
</dbReference>
<dbReference type="Proteomes" id="UP000018468">
    <property type="component" value="Linkage group LG24"/>
</dbReference>
<keyword evidence="2" id="KW-0472">Membrane</keyword>